<dbReference type="OrthoDB" id="6132182at2759"/>
<reference evidence="3" key="1">
    <citation type="submission" date="2020-11" db="EMBL/GenBank/DDBJ databases">
        <authorList>
            <person name="Tran Van P."/>
        </authorList>
    </citation>
    <scope>NUCLEOTIDE SEQUENCE</scope>
</reference>
<organism evidence="3">
    <name type="scientific">Cyprideis torosa</name>
    <dbReference type="NCBI Taxonomy" id="163714"/>
    <lineage>
        <taxon>Eukaryota</taxon>
        <taxon>Metazoa</taxon>
        <taxon>Ecdysozoa</taxon>
        <taxon>Arthropoda</taxon>
        <taxon>Crustacea</taxon>
        <taxon>Oligostraca</taxon>
        <taxon>Ostracoda</taxon>
        <taxon>Podocopa</taxon>
        <taxon>Podocopida</taxon>
        <taxon>Cytherocopina</taxon>
        <taxon>Cytheroidea</taxon>
        <taxon>Cytherideidae</taxon>
        <taxon>Cyprideis</taxon>
    </lineage>
</organism>
<dbReference type="InterPro" id="IPR016187">
    <property type="entry name" value="CTDL_fold"/>
</dbReference>
<dbReference type="AlphaFoldDB" id="A0A7R8ZUK2"/>
<feature type="region of interest" description="Disordered" evidence="2">
    <location>
        <begin position="51"/>
        <end position="154"/>
    </location>
</feature>
<proteinExistence type="predicted"/>
<sequence length="968" mass="109787">MRVRPTGLTGEAHVVDDLVRSLGRSLSSTSDTVSALSAVRRERALIAVHSASHGLRRASHGKATGMDNTDVLTPGRGDHQEEAITRKRHSPGRGDHQEEAITRKRRSPGRGDHQEEAITRKRRSPGRGDHQEEAITRKRRSPGRGDHQEERIDGTTVARLPTSAEFCLRTCTQPMTEQRTQKRFSIVLRLRTFPRGFSQFQETPPSFSNNQPLLAVPLFLRNALCPGKPFPFSYNWPGPVVPLSHSPLRPGKASCPGRYESVSYQLGSERKESCYFVSTDYIKWEDGGDFCARNHNGYLAEFVYLAEWEAFKTFFTNIPNATKWQLYDTHVWIGAGTIDGKVWRWNGSGANLSQIVPELEQTPLIHFSVNDSYGMAVNVYSGYMEQHRLRSAYCLGYPNMHSYVCETDQRIDKEPLSPSATKCQRDLQDGSRDQAEDLDRAEKEAKKISQNLTACEREMKKSKQDYDSLVSQFQEDNMLSQNLTECRTDLGRKEKEVKVLRLALGIEDDSGTEDLPQDLVECQKNITEVKDVLSLKEQTILSLREELQKTEEVFRRERGRISALEGELRALEGELGEERRLCATKEEMISRQQELLVVKEERTAALERELGEERRLGGTKEELRKDLDEAEKERDALKTQLGKLRKDLKEAEKERDALKRQLEELRKEQPKECPSGFFPVGLSCYAVFDTELLSWDAAQAFCRAKAAGGRLAELEMEAEITRLKDHLKGNGYYCGSLSLGPWIGAIEKGDSNTFMWHSSKAAIDEDYWAQSRPYTSTSGDGVALDASDDFQWIDLSSGTELPFLCEIPSNPRPDESEDETKDLEGRFRELEEALRKKDVEVEEALRKMRKDLDEAEKERNAPKRQLGELRKEQPKECPSGFVSVGHSCYAVFDEWSRTWDSAQAFCKAKAAGGRLAELETKEEIARLKDHLKGNGYYCKVYWIGGEEVGDTNTFAWASTGQRIGDSDW</sequence>
<dbReference type="PANTHER" id="PTHR45710">
    <property type="entry name" value="C-TYPE LECTIN DOMAIN-CONTAINING PROTEIN 180"/>
    <property type="match status" value="1"/>
</dbReference>
<feature type="compositionally biased region" description="Basic and acidic residues" evidence="2">
    <location>
        <begin position="109"/>
        <end position="119"/>
    </location>
</feature>
<dbReference type="Pfam" id="PF00059">
    <property type="entry name" value="Lectin_C"/>
    <property type="match status" value="2"/>
</dbReference>
<dbReference type="Gene3D" id="3.10.100.10">
    <property type="entry name" value="Mannose-Binding Protein A, subunit A"/>
    <property type="match status" value="3"/>
</dbReference>
<dbReference type="CDD" id="cd00037">
    <property type="entry name" value="CLECT"/>
    <property type="match status" value="3"/>
</dbReference>
<evidence type="ECO:0000256" key="1">
    <source>
        <dbReference type="SAM" id="Coils"/>
    </source>
</evidence>
<dbReference type="InterPro" id="IPR001304">
    <property type="entry name" value="C-type_lectin-like"/>
</dbReference>
<dbReference type="SMART" id="SM00034">
    <property type="entry name" value="CLECT"/>
    <property type="match status" value="2"/>
</dbReference>
<feature type="region of interest" description="Disordered" evidence="2">
    <location>
        <begin position="852"/>
        <end position="872"/>
    </location>
</feature>
<dbReference type="PROSITE" id="PS50041">
    <property type="entry name" value="C_TYPE_LECTIN_2"/>
    <property type="match status" value="2"/>
</dbReference>
<dbReference type="InterPro" id="IPR016186">
    <property type="entry name" value="C-type_lectin-like/link_sf"/>
</dbReference>
<name>A0A7R8ZUK2_9CRUS</name>
<feature type="compositionally biased region" description="Basic and acidic residues" evidence="2">
    <location>
        <begin position="143"/>
        <end position="153"/>
    </location>
</feature>
<dbReference type="PANTHER" id="PTHR45710:SF26">
    <property type="entry name" value="RH26557P"/>
    <property type="match status" value="1"/>
</dbReference>
<feature type="compositionally biased region" description="Basic and acidic residues" evidence="2">
    <location>
        <begin position="423"/>
        <end position="442"/>
    </location>
</feature>
<feature type="compositionally biased region" description="Basic and acidic residues" evidence="2">
    <location>
        <begin position="92"/>
        <end position="102"/>
    </location>
</feature>
<feature type="compositionally biased region" description="Basic and acidic residues" evidence="2">
    <location>
        <begin position="76"/>
        <end position="85"/>
    </location>
</feature>
<feature type="coiled-coil region" evidence="1">
    <location>
        <begin position="533"/>
        <end position="668"/>
    </location>
</feature>
<evidence type="ECO:0000313" key="3">
    <source>
        <dbReference type="EMBL" id="CAD7232406.1"/>
    </source>
</evidence>
<keyword evidence="1" id="KW-0175">Coiled coil</keyword>
<evidence type="ECO:0000256" key="2">
    <source>
        <dbReference type="SAM" id="MobiDB-lite"/>
    </source>
</evidence>
<dbReference type="InterPro" id="IPR050828">
    <property type="entry name" value="C-type_lectin/matrix_domain"/>
</dbReference>
<feature type="region of interest" description="Disordered" evidence="2">
    <location>
        <begin position="415"/>
        <end position="442"/>
    </location>
</feature>
<protein>
    <submittedName>
        <fullName evidence="3">Uncharacterized protein</fullName>
    </submittedName>
</protein>
<dbReference type="SUPFAM" id="SSF56436">
    <property type="entry name" value="C-type lectin-like"/>
    <property type="match status" value="3"/>
</dbReference>
<gene>
    <name evidence="3" type="ORF">CTOB1V02_LOCUS10242</name>
</gene>
<feature type="compositionally biased region" description="Basic and acidic residues" evidence="2">
    <location>
        <begin position="126"/>
        <end position="136"/>
    </location>
</feature>
<accession>A0A7R8ZUK2</accession>
<dbReference type="EMBL" id="OB664630">
    <property type="protein sequence ID" value="CAD7232406.1"/>
    <property type="molecule type" value="Genomic_DNA"/>
</dbReference>